<dbReference type="InterPro" id="IPR000801">
    <property type="entry name" value="Esterase-like"/>
</dbReference>
<dbReference type="Proteomes" id="UP000035368">
    <property type="component" value="Chromosome"/>
</dbReference>
<keyword evidence="1" id="KW-1133">Transmembrane helix</keyword>
<dbReference type="SUPFAM" id="SSF53474">
    <property type="entry name" value="alpha/beta-Hydrolases"/>
    <property type="match status" value="1"/>
</dbReference>
<dbReference type="Gene3D" id="3.40.50.1820">
    <property type="entry name" value="alpha/beta hydrolase"/>
    <property type="match status" value="1"/>
</dbReference>
<proteinExistence type="predicted"/>
<dbReference type="InterPro" id="IPR029058">
    <property type="entry name" value="AB_hydrolase_fold"/>
</dbReference>
<feature type="transmembrane region" description="Helical" evidence="1">
    <location>
        <begin position="20"/>
        <end position="38"/>
    </location>
</feature>
<sequence length="421" mass="45927">MGTWWHEIGNIEIADTRATYLLLAGLALTAIYAAWGIFSQAKRTVSALVTALVVTAIAWLILEVTWKPFPDRVPFYIYACGAAAIFVLFTAVVQRGRRIALSVLAVLSLVLVYGVFNSEFKEYPTVRSLNPTPVTVAMSYEEFQQQAAKTAAPEIDGTPVGALVTVDLPATQFTHRPAVAYVPPAYFTQPELRLPVIVILAGNPGTPQQWFEAGSADSTLDEYQAQHGGVSPILISVDGTGSFTANPICVDGPKEKVQTYLAEDVPRGIKSQFRVLEDQQKWTIGGLSYGGTCALQIVTNVPDSYGTFLDFSGQREPTTGDHAKTVQEFFGGDEAAFQAVNPIKLLEQAKSSDKYRHLHGRFVVGEEDQHFKEDMKIMHAAAVAAGIRAEYVEVPGGHSFQVWRVALRESLEFAAERGGLK</sequence>
<dbReference type="PATRIC" id="fig|1050174.4.peg.170"/>
<protein>
    <submittedName>
        <fullName evidence="2">Putative esterase</fullName>
    </submittedName>
</protein>
<dbReference type="RefSeq" id="WP_047239347.1">
    <property type="nucleotide sequence ID" value="NZ_CP011541.1"/>
</dbReference>
<keyword evidence="3" id="KW-1185">Reference proteome</keyword>
<feature type="transmembrane region" description="Helical" evidence="1">
    <location>
        <begin position="74"/>
        <end position="92"/>
    </location>
</feature>
<evidence type="ECO:0000313" key="2">
    <source>
        <dbReference type="EMBL" id="AKK02055.1"/>
    </source>
</evidence>
<dbReference type="AlphaFoldDB" id="A0A0G3GNA8"/>
<feature type="transmembrane region" description="Helical" evidence="1">
    <location>
        <begin position="99"/>
        <end position="116"/>
    </location>
</feature>
<dbReference type="KEGG" id="cei:CEPID_00805"/>
<dbReference type="Pfam" id="PF00756">
    <property type="entry name" value="Esterase"/>
    <property type="match status" value="1"/>
</dbReference>
<name>A0A0G3GNA8_9CORY</name>
<reference evidence="2 3" key="1">
    <citation type="submission" date="2015-05" db="EMBL/GenBank/DDBJ databases">
        <title>Complete genome sequence of Corynebacterium epidermidicanis DSM 45586, isolated from the skin of a dog suffering from pruritus.</title>
        <authorList>
            <person name="Ruckert C."/>
            <person name="Albersmeier A."/>
            <person name="Winkler A."/>
            <person name="Tauch A."/>
        </authorList>
    </citation>
    <scope>NUCLEOTIDE SEQUENCE [LARGE SCALE GENOMIC DNA]</scope>
    <source>
        <strain evidence="2 3">DSM 45586</strain>
    </source>
</reference>
<organism evidence="2 3">
    <name type="scientific">Corynebacterium epidermidicanis</name>
    <dbReference type="NCBI Taxonomy" id="1050174"/>
    <lineage>
        <taxon>Bacteria</taxon>
        <taxon>Bacillati</taxon>
        <taxon>Actinomycetota</taxon>
        <taxon>Actinomycetes</taxon>
        <taxon>Mycobacteriales</taxon>
        <taxon>Corynebacteriaceae</taxon>
        <taxon>Corynebacterium</taxon>
    </lineage>
</organism>
<dbReference type="OrthoDB" id="3723842at2"/>
<gene>
    <name evidence="2" type="ORF">CEPID_00805</name>
</gene>
<feature type="transmembrane region" description="Helical" evidence="1">
    <location>
        <begin position="45"/>
        <end position="62"/>
    </location>
</feature>
<dbReference type="PANTHER" id="PTHR48098">
    <property type="entry name" value="ENTEROCHELIN ESTERASE-RELATED"/>
    <property type="match status" value="1"/>
</dbReference>
<accession>A0A0G3GNA8</accession>
<dbReference type="STRING" id="1050174.CEPID_00805"/>
<keyword evidence="1" id="KW-0472">Membrane</keyword>
<dbReference type="EMBL" id="CP011541">
    <property type="protein sequence ID" value="AKK02055.1"/>
    <property type="molecule type" value="Genomic_DNA"/>
</dbReference>
<dbReference type="InterPro" id="IPR050583">
    <property type="entry name" value="Mycobacterial_A85_antigen"/>
</dbReference>
<evidence type="ECO:0000313" key="3">
    <source>
        <dbReference type="Proteomes" id="UP000035368"/>
    </source>
</evidence>
<evidence type="ECO:0000256" key="1">
    <source>
        <dbReference type="SAM" id="Phobius"/>
    </source>
</evidence>
<keyword evidence="1" id="KW-0812">Transmembrane</keyword>
<dbReference type="GO" id="GO:0016747">
    <property type="term" value="F:acyltransferase activity, transferring groups other than amino-acyl groups"/>
    <property type="evidence" value="ECO:0007669"/>
    <property type="project" value="TreeGrafter"/>
</dbReference>
<dbReference type="PANTHER" id="PTHR48098:SF1">
    <property type="entry name" value="DIACYLGLYCEROL ACYLTRANSFERASE_MYCOLYLTRANSFERASE AG85A"/>
    <property type="match status" value="1"/>
</dbReference>